<name>A0AAE8AQ67_STRPA</name>
<dbReference type="EMBL" id="QRQU01000005">
    <property type="protein sequence ID" value="RHN24910.1"/>
    <property type="molecule type" value="Genomic_DNA"/>
</dbReference>
<keyword evidence="1" id="KW-0812">Transmembrane</keyword>
<reference evidence="2 3" key="1">
    <citation type="submission" date="2018-08" db="EMBL/GenBank/DDBJ databases">
        <title>A genome reference for cultivated species of the human gut microbiota.</title>
        <authorList>
            <person name="Zou Y."/>
            <person name="Xue W."/>
            <person name="Luo G."/>
        </authorList>
    </citation>
    <scope>NUCLEOTIDE SEQUENCE [LARGE SCALE GENOMIC DNA]</scope>
    <source>
        <strain evidence="2 3">AF30-12BH</strain>
    </source>
</reference>
<evidence type="ECO:0000256" key="1">
    <source>
        <dbReference type="SAM" id="Phobius"/>
    </source>
</evidence>
<comment type="caution">
    <text evidence="2">The sequence shown here is derived from an EMBL/GenBank/DDBJ whole genome shotgun (WGS) entry which is preliminary data.</text>
</comment>
<evidence type="ECO:0000313" key="3">
    <source>
        <dbReference type="Proteomes" id="UP000285725"/>
    </source>
</evidence>
<keyword evidence="1" id="KW-0472">Membrane</keyword>
<organism evidence="2 3">
    <name type="scientific">Streptococcus parasanguinis</name>
    <dbReference type="NCBI Taxonomy" id="1318"/>
    <lineage>
        <taxon>Bacteria</taxon>
        <taxon>Bacillati</taxon>
        <taxon>Bacillota</taxon>
        <taxon>Bacilli</taxon>
        <taxon>Lactobacillales</taxon>
        <taxon>Streptococcaceae</taxon>
        <taxon>Streptococcus</taxon>
    </lineage>
</organism>
<dbReference type="Proteomes" id="UP000285725">
    <property type="component" value="Unassembled WGS sequence"/>
</dbReference>
<dbReference type="AlphaFoldDB" id="A0AAE8AQ67"/>
<gene>
    <name evidence="2" type="ORF">DWZ19_07775</name>
</gene>
<sequence>MKDSVLEFRKIMEYAPILYVLIFLLVFSLLLFLRRRAIVRRSGGPFFAPFHISYGIFYIHVALCFSRRRIPLKEIKQITYAIFRGRSGGGARYAFYIELRNGKTIPFFFGKSKRNEALVEKLKRNAGRYGFKVDSTGNY</sequence>
<evidence type="ECO:0000313" key="2">
    <source>
        <dbReference type="EMBL" id="RHN24910.1"/>
    </source>
</evidence>
<accession>A0AAE8AQ67</accession>
<proteinExistence type="predicted"/>
<dbReference type="RefSeq" id="WP_118397950.1">
    <property type="nucleotide sequence ID" value="NZ_CABJDC010000005.1"/>
</dbReference>
<feature type="transmembrane region" description="Helical" evidence="1">
    <location>
        <begin position="12"/>
        <end position="34"/>
    </location>
</feature>
<keyword evidence="1" id="KW-1133">Transmembrane helix</keyword>
<feature type="transmembrane region" description="Helical" evidence="1">
    <location>
        <begin position="46"/>
        <end position="66"/>
    </location>
</feature>
<protein>
    <submittedName>
        <fullName evidence="2">Uncharacterized protein</fullName>
    </submittedName>
</protein>